<dbReference type="OMA" id="NISPWIF"/>
<keyword evidence="8 10" id="KW-1133">Transmembrane helix</keyword>
<keyword evidence="3 10" id="KW-0813">Transport</keyword>
<dbReference type="AlphaFoldDB" id="A0A1I8C1I7"/>
<dbReference type="WBParaSite" id="MhA1_Contig893.frz3.fgene1">
    <property type="protein sequence ID" value="MhA1_Contig893.frz3.fgene1"/>
    <property type="gene ID" value="MhA1_Contig893.frz3.fgene1"/>
</dbReference>
<dbReference type="InterPro" id="IPR029058">
    <property type="entry name" value="AB_hydrolase_fold"/>
</dbReference>
<evidence type="ECO:0000256" key="7">
    <source>
        <dbReference type="ARBA" id="ARBA00022927"/>
    </source>
</evidence>
<keyword evidence="6 10" id="KW-0256">Endoplasmic reticulum</keyword>
<protein>
    <recommendedName>
        <fullName evidence="10">GPI inositol-deacylase</fullName>
        <ecNumber evidence="10">3.1.-.-</ecNumber>
    </recommendedName>
</protein>
<reference evidence="13" key="1">
    <citation type="submission" date="2016-11" db="UniProtKB">
        <authorList>
            <consortium name="WormBaseParasite"/>
        </authorList>
    </citation>
    <scope>IDENTIFICATION</scope>
</reference>
<feature type="transmembrane region" description="Helical" evidence="10">
    <location>
        <begin position="626"/>
        <end position="653"/>
    </location>
</feature>
<comment type="subcellular location">
    <subcellularLocation>
        <location evidence="1">Endoplasmic reticulum membrane</location>
        <topology evidence="1">Multi-pass membrane protein</topology>
    </subcellularLocation>
</comment>
<feature type="domain" description="GPI inositol-deacylase PGAP1-like alpha/beta" evidence="11">
    <location>
        <begin position="76"/>
        <end position="281"/>
    </location>
</feature>
<feature type="transmembrane region" description="Helical" evidence="10">
    <location>
        <begin position="582"/>
        <end position="605"/>
    </location>
</feature>
<dbReference type="GO" id="GO:0015031">
    <property type="term" value="P:protein transport"/>
    <property type="evidence" value="ECO:0007669"/>
    <property type="project" value="UniProtKB-KW"/>
</dbReference>
<evidence type="ECO:0000259" key="11">
    <source>
        <dbReference type="Pfam" id="PF07819"/>
    </source>
</evidence>
<evidence type="ECO:0000313" key="12">
    <source>
        <dbReference type="Proteomes" id="UP000095281"/>
    </source>
</evidence>
<keyword evidence="9 10" id="KW-0472">Membrane</keyword>
<dbReference type="GO" id="GO:0006888">
    <property type="term" value="P:endoplasmic reticulum to Golgi vesicle-mediated transport"/>
    <property type="evidence" value="ECO:0007669"/>
    <property type="project" value="TreeGrafter"/>
</dbReference>
<dbReference type="Proteomes" id="UP000095281">
    <property type="component" value="Unplaced"/>
</dbReference>
<feature type="transmembrane region" description="Helical" evidence="10">
    <location>
        <begin position="665"/>
        <end position="690"/>
    </location>
</feature>
<sequence>MSKLVNYFCIPILSIFLYIFAKIFFKSDDVNLCDMTFMWRRMHYLKINVKHERYSLFLYGEGMYAENFRQTEFLNCLPILFVPGNAGSGRQVRSLGSLLQNKTENRMTNFHFDVFAVDFNEELTAYNFDFIISQANFLVEAFNSIYRLYKQKPQKIVIIGHSMGGIAVQYAIMREDFDRERLAFIIGFAVPFSEPPFYFDKRFLSFWHQMNQNKSFNLPKIVSINGGLKDEFIDEDWTNAHFLALHSSTNALDRVWLDMDHKCILWCNQLVRHTSRFLFDYATNPNIFIENFDEYLYKHYHLSKKDFGSSQLINKNFTIVNNTNGIFNNHILFVLSKINIKNNQKQSLLTIEGCEDINLINNRYLTTKYLVSLAKFGNCLNNTSLKINSKTFWFFNQNLIKQPSINLNLINILFNCPQLKILKNMDDIALYQIPLNFTFSEADFFIYKVEIVRNKCKTVNKPSSVFFLANNQIRRIDTIIKQNHQSSLTSSIFIFTSKGNEEKDFQLLLINTNKCQEYLISFSFDFKLSLIRGLRRIRHILPISFILILTFCCLFVCSNYLAGLIPLLLAVILRVNIDSVGAVFLLLCNLFLLSISYIICIYILRPILNITKLFKTNFNLFTKAKHFVFVSFIIFLFYSRCSLLIFTTFYSFGNLMSLNYYSNNFIFSSVSTLQVLFSLLQIPSIVDYIWKFVKYGEWQAETQIVYLLFSLYYKRRIPSFKGYLTNTFLKEI</sequence>
<dbReference type="PANTHER" id="PTHR15495:SF7">
    <property type="entry name" value="GPI INOSITOL-DEACYLASE"/>
    <property type="match status" value="1"/>
</dbReference>
<dbReference type="GO" id="GO:0006505">
    <property type="term" value="P:GPI anchor metabolic process"/>
    <property type="evidence" value="ECO:0007669"/>
    <property type="project" value="TreeGrafter"/>
</dbReference>
<proteinExistence type="inferred from homology"/>
<keyword evidence="4 10" id="KW-0812">Transmembrane</keyword>
<dbReference type="InterPro" id="IPR039529">
    <property type="entry name" value="PGAP1/BST1"/>
</dbReference>
<evidence type="ECO:0000256" key="4">
    <source>
        <dbReference type="ARBA" id="ARBA00022692"/>
    </source>
</evidence>
<evidence type="ECO:0000256" key="10">
    <source>
        <dbReference type="RuleBase" id="RU365011"/>
    </source>
</evidence>
<organism evidence="12 13">
    <name type="scientific">Meloidogyne hapla</name>
    <name type="common">Root-knot nematode worm</name>
    <dbReference type="NCBI Taxonomy" id="6305"/>
    <lineage>
        <taxon>Eukaryota</taxon>
        <taxon>Metazoa</taxon>
        <taxon>Ecdysozoa</taxon>
        <taxon>Nematoda</taxon>
        <taxon>Chromadorea</taxon>
        <taxon>Rhabditida</taxon>
        <taxon>Tylenchina</taxon>
        <taxon>Tylenchomorpha</taxon>
        <taxon>Tylenchoidea</taxon>
        <taxon>Meloidogynidae</taxon>
        <taxon>Meloidogyninae</taxon>
        <taxon>Meloidogyne</taxon>
    </lineage>
</organism>
<evidence type="ECO:0000256" key="3">
    <source>
        <dbReference type="ARBA" id="ARBA00022448"/>
    </source>
</evidence>
<dbReference type="SUPFAM" id="SSF53474">
    <property type="entry name" value="alpha/beta-Hydrolases"/>
    <property type="match status" value="1"/>
</dbReference>
<evidence type="ECO:0000256" key="8">
    <source>
        <dbReference type="ARBA" id="ARBA00022989"/>
    </source>
</evidence>
<comment type="similarity">
    <text evidence="2 10">Belongs to the GPI inositol-deacylase family.</text>
</comment>
<evidence type="ECO:0000313" key="13">
    <source>
        <dbReference type="WBParaSite" id="MhA1_Contig893.frz3.fgene1"/>
    </source>
</evidence>
<accession>A0A1I8C1I7</accession>
<dbReference type="GO" id="GO:0050185">
    <property type="term" value="F:phosphatidylinositol deacylase activity"/>
    <property type="evidence" value="ECO:0007669"/>
    <property type="project" value="TreeGrafter"/>
</dbReference>
<dbReference type="Pfam" id="PF07819">
    <property type="entry name" value="PGAP1"/>
    <property type="match status" value="1"/>
</dbReference>
<comment type="function">
    <text evidence="10">Involved in inositol deacylation of GPI-anchored proteins which plays important roles in the quality control and ER-associated degradation of GPI-anchored proteins.</text>
</comment>
<feature type="transmembrane region" description="Helical" evidence="10">
    <location>
        <begin position="6"/>
        <end position="25"/>
    </location>
</feature>
<comment type="caution">
    <text evidence="10">Lacks conserved residue(s) required for the propagation of feature annotation.</text>
</comment>
<evidence type="ECO:0000256" key="5">
    <source>
        <dbReference type="ARBA" id="ARBA00022801"/>
    </source>
</evidence>
<evidence type="ECO:0000256" key="9">
    <source>
        <dbReference type="ARBA" id="ARBA00023136"/>
    </source>
</evidence>
<evidence type="ECO:0000256" key="6">
    <source>
        <dbReference type="ARBA" id="ARBA00022824"/>
    </source>
</evidence>
<name>A0A1I8C1I7_MELHA</name>
<keyword evidence="12" id="KW-1185">Reference proteome</keyword>
<keyword evidence="5 10" id="KW-0378">Hydrolase</keyword>
<evidence type="ECO:0000256" key="1">
    <source>
        <dbReference type="ARBA" id="ARBA00004477"/>
    </source>
</evidence>
<dbReference type="PANTHER" id="PTHR15495">
    <property type="entry name" value="NEGATIVE REGULATOR OF VESICLE FORMATION-RELATED"/>
    <property type="match status" value="1"/>
</dbReference>
<feature type="transmembrane region" description="Helical" evidence="10">
    <location>
        <begin position="540"/>
        <end position="562"/>
    </location>
</feature>
<dbReference type="EC" id="3.1.-.-" evidence="10"/>
<keyword evidence="7 10" id="KW-0653">Protein transport</keyword>
<evidence type="ECO:0000256" key="2">
    <source>
        <dbReference type="ARBA" id="ARBA00006931"/>
    </source>
</evidence>
<dbReference type="Gene3D" id="3.40.50.1820">
    <property type="entry name" value="alpha/beta hydrolase"/>
    <property type="match status" value="1"/>
</dbReference>
<dbReference type="GO" id="GO:0005789">
    <property type="term" value="C:endoplasmic reticulum membrane"/>
    <property type="evidence" value="ECO:0007669"/>
    <property type="project" value="UniProtKB-SubCell"/>
</dbReference>
<dbReference type="InterPro" id="IPR012908">
    <property type="entry name" value="PGAP1-ab_dom-like"/>
</dbReference>